<feature type="transmembrane region" description="Helical" evidence="1">
    <location>
        <begin position="424"/>
        <end position="444"/>
    </location>
</feature>
<feature type="transmembrane region" description="Helical" evidence="1">
    <location>
        <begin position="329"/>
        <end position="353"/>
    </location>
</feature>
<feature type="transmembrane region" description="Helical" evidence="1">
    <location>
        <begin position="207"/>
        <end position="223"/>
    </location>
</feature>
<evidence type="ECO:0000256" key="1">
    <source>
        <dbReference type="SAM" id="Phobius"/>
    </source>
</evidence>
<organism evidence="2 3">
    <name type="scientific">Pedococcus bigeumensis</name>
    <dbReference type="NCBI Taxonomy" id="433644"/>
    <lineage>
        <taxon>Bacteria</taxon>
        <taxon>Bacillati</taxon>
        <taxon>Actinomycetota</taxon>
        <taxon>Actinomycetes</taxon>
        <taxon>Micrococcales</taxon>
        <taxon>Intrasporangiaceae</taxon>
        <taxon>Pedococcus</taxon>
    </lineage>
</organism>
<feature type="transmembrane region" description="Helical" evidence="1">
    <location>
        <begin position="182"/>
        <end position="201"/>
    </location>
</feature>
<gene>
    <name evidence="2" type="ORF">EAH86_03775</name>
</gene>
<feature type="transmembrane region" description="Helical" evidence="1">
    <location>
        <begin position="286"/>
        <end position="309"/>
    </location>
</feature>
<feature type="transmembrane region" description="Helical" evidence="1">
    <location>
        <begin position="261"/>
        <end position="279"/>
    </location>
</feature>
<evidence type="ECO:0000313" key="3">
    <source>
        <dbReference type="Proteomes" id="UP000317722"/>
    </source>
</evidence>
<comment type="caution">
    <text evidence="2">The sequence shown here is derived from an EMBL/GenBank/DDBJ whole genome shotgun (WGS) entry which is preliminary data.</text>
</comment>
<keyword evidence="3" id="KW-1185">Reference proteome</keyword>
<feature type="transmembrane region" description="Helical" evidence="1">
    <location>
        <begin position="235"/>
        <end position="255"/>
    </location>
</feature>
<accession>A0A502D318</accession>
<feature type="transmembrane region" description="Helical" evidence="1">
    <location>
        <begin position="395"/>
        <end position="412"/>
    </location>
</feature>
<dbReference type="EMBL" id="RCZM01000001">
    <property type="protein sequence ID" value="TPG19588.1"/>
    <property type="molecule type" value="Genomic_DNA"/>
</dbReference>
<proteinExistence type="predicted"/>
<dbReference type="Proteomes" id="UP000317722">
    <property type="component" value="Unassembled WGS sequence"/>
</dbReference>
<feature type="transmembrane region" description="Helical" evidence="1">
    <location>
        <begin position="152"/>
        <end position="175"/>
    </location>
</feature>
<protein>
    <recommendedName>
        <fullName evidence="4">Glycosyltransferase RgtA/B/C/D-like domain-containing protein</fullName>
    </recommendedName>
</protein>
<feature type="transmembrane region" description="Helical" evidence="1">
    <location>
        <begin position="360"/>
        <end position="375"/>
    </location>
</feature>
<sequence>MAGACVHLYLQVQMLLGLPNFSFHRFKWFVPRDQLSYLSIAVNIANGHSGSTEPFTETGVSHYPRLYYVVMGLLSRTTGVDPVVMWWLMGLTVQFLLACFVGWALYTMTRLWWAAVLAPLPFLVGTFAGVLHHTYFASTPPPGARVMWGPFALLYALNGGAAGISLAACAILGLLMVGWNGFPPRATLLAATFAAVCAGIVGNMQTYSFIGLCYVLIYATGLYGLQSASSRHRRLLTATSVLLLAAVLLSGTFLAAHVGPLPVFVLGLLPALPGYLVVCRLTSWRLLWVSLLAGVLALPTMVDTMRGLAQGDPFLVYRQASTANTNGAFGIPFGDFVLHGGVAILLVLILVLVPHAKGRLIRSVALGAFLAWALLSSNDHWGPAQEPNRFWIDEFMLVLVVCFPLLAAVAVDTVRRGWHRPRKALAAVVSVALVLWVVAAGASAKDWLIFNGEAKAKGISWWPSPRSEAIAAVVSHMPPDGMVVSDRCTDLLSLKVITGARVASYNYGLAWPDNHIEITSVLRGREFRYLDPEVLHSAGVGYLLTDSNCKMSANSKGHLRLLTSKHYAAGDRQGTLRLWEIIE</sequence>
<feature type="transmembrane region" description="Helical" evidence="1">
    <location>
        <begin position="84"/>
        <end position="106"/>
    </location>
</feature>
<feature type="transmembrane region" description="Helical" evidence="1">
    <location>
        <begin position="111"/>
        <end position="132"/>
    </location>
</feature>
<evidence type="ECO:0000313" key="2">
    <source>
        <dbReference type="EMBL" id="TPG19588.1"/>
    </source>
</evidence>
<dbReference type="AlphaFoldDB" id="A0A502D318"/>
<keyword evidence="1" id="KW-1133">Transmembrane helix</keyword>
<reference evidence="2 3" key="1">
    <citation type="journal article" date="2019" name="Environ. Microbiol.">
        <title>Species interactions and distinct microbial communities in high Arctic permafrost affected cryosols are associated with the CH4 and CO2 gas fluxes.</title>
        <authorList>
            <person name="Altshuler I."/>
            <person name="Hamel J."/>
            <person name="Turney S."/>
            <person name="Magnuson E."/>
            <person name="Levesque R."/>
            <person name="Greer C."/>
            <person name="Whyte L.G."/>
        </authorList>
    </citation>
    <scope>NUCLEOTIDE SEQUENCE [LARGE SCALE GENOMIC DNA]</scope>
    <source>
        <strain evidence="2 3">S9.3A</strain>
    </source>
</reference>
<name>A0A502D318_9MICO</name>
<keyword evidence="1" id="KW-0472">Membrane</keyword>
<keyword evidence="1" id="KW-0812">Transmembrane</keyword>
<evidence type="ECO:0008006" key="4">
    <source>
        <dbReference type="Google" id="ProtNLM"/>
    </source>
</evidence>